<evidence type="ECO:0000313" key="2">
    <source>
        <dbReference type="Proteomes" id="UP001066276"/>
    </source>
</evidence>
<gene>
    <name evidence="1" type="ORF">NDU88_000246</name>
</gene>
<organism evidence="1 2">
    <name type="scientific">Pleurodeles waltl</name>
    <name type="common">Iberian ribbed newt</name>
    <dbReference type="NCBI Taxonomy" id="8319"/>
    <lineage>
        <taxon>Eukaryota</taxon>
        <taxon>Metazoa</taxon>
        <taxon>Chordata</taxon>
        <taxon>Craniata</taxon>
        <taxon>Vertebrata</taxon>
        <taxon>Euteleostomi</taxon>
        <taxon>Amphibia</taxon>
        <taxon>Batrachia</taxon>
        <taxon>Caudata</taxon>
        <taxon>Salamandroidea</taxon>
        <taxon>Salamandridae</taxon>
        <taxon>Pleurodelinae</taxon>
        <taxon>Pleurodeles</taxon>
    </lineage>
</organism>
<dbReference type="AlphaFoldDB" id="A0AAV7L7S3"/>
<keyword evidence="2" id="KW-1185">Reference proteome</keyword>
<proteinExistence type="predicted"/>
<name>A0AAV7L7S3_PLEWA</name>
<evidence type="ECO:0000313" key="1">
    <source>
        <dbReference type="EMBL" id="KAJ1087052.1"/>
    </source>
</evidence>
<comment type="caution">
    <text evidence="1">The sequence shown here is derived from an EMBL/GenBank/DDBJ whole genome shotgun (WGS) entry which is preliminary data.</text>
</comment>
<accession>A0AAV7L7S3</accession>
<dbReference type="Proteomes" id="UP001066276">
    <property type="component" value="Chromosome 11"/>
</dbReference>
<sequence>MTRGDTEVVGVEPRQRSSTQSPLCYAVCSDRARNHPYVMLHDQIEHPIRLMLCCMLRSSTHRLYDMLHAQIEYAIASM</sequence>
<reference evidence="1" key="1">
    <citation type="journal article" date="2022" name="bioRxiv">
        <title>Sequencing and chromosome-scale assembly of the giantPleurodeles waltlgenome.</title>
        <authorList>
            <person name="Brown T."/>
            <person name="Elewa A."/>
            <person name="Iarovenko S."/>
            <person name="Subramanian E."/>
            <person name="Araus A.J."/>
            <person name="Petzold A."/>
            <person name="Susuki M."/>
            <person name="Suzuki K.-i.T."/>
            <person name="Hayashi T."/>
            <person name="Toyoda A."/>
            <person name="Oliveira C."/>
            <person name="Osipova E."/>
            <person name="Leigh N.D."/>
            <person name="Simon A."/>
            <person name="Yun M.H."/>
        </authorList>
    </citation>
    <scope>NUCLEOTIDE SEQUENCE</scope>
    <source>
        <strain evidence="1">20211129_DDA</strain>
        <tissue evidence="1">Liver</tissue>
    </source>
</reference>
<dbReference type="EMBL" id="JANPWB010000015">
    <property type="protein sequence ID" value="KAJ1087052.1"/>
    <property type="molecule type" value="Genomic_DNA"/>
</dbReference>
<protein>
    <submittedName>
        <fullName evidence="1">Uncharacterized protein</fullName>
    </submittedName>
</protein>